<evidence type="ECO:0000313" key="6">
    <source>
        <dbReference type="EMBL" id="OAF71468.1"/>
    </source>
</evidence>
<dbReference type="GO" id="GO:0042073">
    <property type="term" value="P:intraciliary transport"/>
    <property type="evidence" value="ECO:0007669"/>
    <property type="project" value="TreeGrafter"/>
</dbReference>
<keyword evidence="5" id="KW-0966">Cell projection</keyword>
<dbReference type="Gene3D" id="1.25.40.10">
    <property type="entry name" value="Tetratricopeptide repeat domain"/>
    <property type="match status" value="1"/>
</dbReference>
<dbReference type="OrthoDB" id="2186662at2759"/>
<comment type="subcellular location">
    <subcellularLocation>
        <location evidence="1">Cell projection</location>
        <location evidence="1">Cilium</location>
    </subcellularLocation>
</comment>
<reference evidence="6 7" key="1">
    <citation type="submission" date="2016-04" db="EMBL/GenBank/DDBJ databases">
        <title>The genome of Intoshia linei affirms orthonectids as highly simplified spiralians.</title>
        <authorList>
            <person name="Mikhailov K.V."/>
            <person name="Slusarev G.S."/>
            <person name="Nikitin M.A."/>
            <person name="Logacheva M.D."/>
            <person name="Penin A."/>
            <person name="Aleoshin V."/>
            <person name="Panchin Y.V."/>
        </authorList>
    </citation>
    <scope>NUCLEOTIDE SEQUENCE [LARGE SCALE GENOMIC DNA]</scope>
    <source>
        <strain evidence="6">Intl2013</strain>
        <tissue evidence="6">Whole animal</tissue>
    </source>
</reference>
<proteinExistence type="predicted"/>
<dbReference type="GO" id="GO:0036064">
    <property type="term" value="C:ciliary basal body"/>
    <property type="evidence" value="ECO:0007669"/>
    <property type="project" value="TreeGrafter"/>
</dbReference>
<dbReference type="GO" id="GO:0005930">
    <property type="term" value="C:axoneme"/>
    <property type="evidence" value="ECO:0007669"/>
    <property type="project" value="TreeGrafter"/>
</dbReference>
<evidence type="ECO:0000256" key="4">
    <source>
        <dbReference type="ARBA" id="ARBA00023069"/>
    </source>
</evidence>
<dbReference type="PANTHER" id="PTHR15722:SF2">
    <property type="entry name" value="INTRAFLAGELLAR TRANSPORT PROTEIN 172 HOMOLOG"/>
    <property type="match status" value="1"/>
</dbReference>
<dbReference type="InterPro" id="IPR011990">
    <property type="entry name" value="TPR-like_helical_dom_sf"/>
</dbReference>
<accession>A0A177BAW8</accession>
<dbReference type="PANTHER" id="PTHR15722">
    <property type="entry name" value="IFT140/172-RELATED"/>
    <property type="match status" value="1"/>
</dbReference>
<keyword evidence="7" id="KW-1185">Reference proteome</keyword>
<keyword evidence="2" id="KW-0853">WD repeat</keyword>
<keyword evidence="4" id="KW-0969">Cilium</keyword>
<protein>
    <submittedName>
        <fullName evidence="6">Uncharacterized protein</fullName>
    </submittedName>
</protein>
<evidence type="ECO:0000256" key="2">
    <source>
        <dbReference type="ARBA" id="ARBA00022574"/>
    </source>
</evidence>
<dbReference type="Proteomes" id="UP000078046">
    <property type="component" value="Unassembled WGS sequence"/>
</dbReference>
<dbReference type="GO" id="GO:0030992">
    <property type="term" value="C:intraciliary transport particle B"/>
    <property type="evidence" value="ECO:0007669"/>
    <property type="project" value="TreeGrafter"/>
</dbReference>
<dbReference type="EMBL" id="LWCA01000049">
    <property type="protein sequence ID" value="OAF71468.1"/>
    <property type="molecule type" value="Genomic_DNA"/>
</dbReference>
<organism evidence="6 7">
    <name type="scientific">Intoshia linei</name>
    <dbReference type="NCBI Taxonomy" id="1819745"/>
    <lineage>
        <taxon>Eukaryota</taxon>
        <taxon>Metazoa</taxon>
        <taxon>Spiralia</taxon>
        <taxon>Lophotrochozoa</taxon>
        <taxon>Mesozoa</taxon>
        <taxon>Orthonectida</taxon>
        <taxon>Rhopaluridae</taxon>
        <taxon>Intoshia</taxon>
    </lineage>
</organism>
<sequence>MVDKLNTIKHKHALFFEDEKQYKEAEEKFIEAGKPKEAVLMYFLQLMGTGDWYLQAKDWTSAREVAEKYVPETLGDVLIGEAKLMFAQKNYSQGEALFLRAKMVNICIEMYQEAEMWEDALRLCKEYLPNKMTMLERKYEEYMASAGKQIGAEKIIKQARIYESSGQYTEAVSTFMKLTKEHTSDTNLLIKVWNRARELSLKFLGSSESTRISELVATKLIGIGKQLNVNLNITYTRGVNFSSFFGNFMATLKKMILEIFFAEKLASEVYLSLGLHKKAIFALVDGKHWERALKLAANIDLKLHELIETKFKKSLVNAGKVDQLVEVDPEAAVKVYASNGQWDKCFKLAERMVIFLKLSHQTLVTKKVSISNNYNCSDGKHMLGQYITICANSLIEKEDGIESLMVFCKYGIVTMTENIKLYKAIFANIIEKVELKNYGIWAALRTLFFKLYTSTDWSQESKEILSSSSITNINKIFEPYFLVSHYGAIRATCMDQAQGMKLAAKLSLACLRFCDIIPQDKAFYDAGSICKAAGVENVAFVLLNHFVDISEAIIEASNKNFLDISEFTSKTDFMCESKIPTKCYCSDTTVESIREWLLATSINTNIEQTLPVEANNKFESTLPQNSKFTDACIISGYPLEHSAIKFKNSSNMANKDDWNKYVMNAKVSKSDECQNVMTFIDKWNGPPTSPSSLTLI</sequence>
<gene>
    <name evidence="6" type="ORF">A3Q56_00763</name>
</gene>
<keyword evidence="3" id="KW-0677">Repeat</keyword>
<comment type="caution">
    <text evidence="6">The sequence shown here is derived from an EMBL/GenBank/DDBJ whole genome shotgun (WGS) entry which is preliminary data.</text>
</comment>
<evidence type="ECO:0000256" key="1">
    <source>
        <dbReference type="ARBA" id="ARBA00004138"/>
    </source>
</evidence>
<name>A0A177BAW8_9BILA</name>
<dbReference type="AlphaFoldDB" id="A0A177BAW8"/>
<evidence type="ECO:0000256" key="5">
    <source>
        <dbReference type="ARBA" id="ARBA00023273"/>
    </source>
</evidence>
<evidence type="ECO:0000256" key="3">
    <source>
        <dbReference type="ARBA" id="ARBA00022737"/>
    </source>
</evidence>
<evidence type="ECO:0000313" key="7">
    <source>
        <dbReference type="Proteomes" id="UP000078046"/>
    </source>
</evidence>